<sequence>MHQHHPNLEAIIDQAKINGWYINPTE</sequence>
<keyword evidence="1" id="KW-0675">Receptor</keyword>
<dbReference type="EMBL" id="LXQA011198432">
    <property type="protein sequence ID" value="MCI88641.1"/>
    <property type="molecule type" value="Genomic_DNA"/>
</dbReference>
<feature type="non-terminal residue" evidence="1">
    <location>
        <position position="26"/>
    </location>
</feature>
<comment type="caution">
    <text evidence="1">The sequence shown here is derived from an EMBL/GenBank/DDBJ whole genome shotgun (WGS) entry which is preliminary data.</text>
</comment>
<dbReference type="AlphaFoldDB" id="A0A392VNT0"/>
<reference evidence="1 2" key="1">
    <citation type="journal article" date="2018" name="Front. Plant Sci.">
        <title>Red Clover (Trifolium pratense) and Zigzag Clover (T. medium) - A Picture of Genomic Similarities and Differences.</title>
        <authorList>
            <person name="Dluhosova J."/>
            <person name="Istvanek J."/>
            <person name="Nedelnik J."/>
            <person name="Repkova J."/>
        </authorList>
    </citation>
    <scope>NUCLEOTIDE SEQUENCE [LARGE SCALE GENOMIC DNA]</scope>
    <source>
        <strain evidence="2">cv. 10/8</strain>
        <tissue evidence="1">Leaf</tissue>
    </source>
</reference>
<protein>
    <submittedName>
        <fullName evidence="1">Putative serine/threonine-protein kinase/receptor R831</fullName>
    </submittedName>
</protein>
<evidence type="ECO:0000313" key="1">
    <source>
        <dbReference type="EMBL" id="MCI88641.1"/>
    </source>
</evidence>
<accession>A0A392VNT0</accession>
<keyword evidence="1" id="KW-0418">Kinase</keyword>
<keyword evidence="1" id="KW-0808">Transferase</keyword>
<keyword evidence="2" id="KW-1185">Reference proteome</keyword>
<organism evidence="1 2">
    <name type="scientific">Trifolium medium</name>
    <dbReference type="NCBI Taxonomy" id="97028"/>
    <lineage>
        <taxon>Eukaryota</taxon>
        <taxon>Viridiplantae</taxon>
        <taxon>Streptophyta</taxon>
        <taxon>Embryophyta</taxon>
        <taxon>Tracheophyta</taxon>
        <taxon>Spermatophyta</taxon>
        <taxon>Magnoliopsida</taxon>
        <taxon>eudicotyledons</taxon>
        <taxon>Gunneridae</taxon>
        <taxon>Pentapetalae</taxon>
        <taxon>rosids</taxon>
        <taxon>fabids</taxon>
        <taxon>Fabales</taxon>
        <taxon>Fabaceae</taxon>
        <taxon>Papilionoideae</taxon>
        <taxon>50 kb inversion clade</taxon>
        <taxon>NPAAA clade</taxon>
        <taxon>Hologalegina</taxon>
        <taxon>IRL clade</taxon>
        <taxon>Trifolieae</taxon>
        <taxon>Trifolium</taxon>
    </lineage>
</organism>
<dbReference type="GO" id="GO:0016301">
    <property type="term" value="F:kinase activity"/>
    <property type="evidence" value="ECO:0007669"/>
    <property type="project" value="UniProtKB-KW"/>
</dbReference>
<dbReference type="Proteomes" id="UP000265520">
    <property type="component" value="Unassembled WGS sequence"/>
</dbReference>
<evidence type="ECO:0000313" key="2">
    <source>
        <dbReference type="Proteomes" id="UP000265520"/>
    </source>
</evidence>
<proteinExistence type="predicted"/>
<name>A0A392VNT0_9FABA</name>